<sequence>MTVQAARSRTDAPEHAAAPHRPAAAGRPTSAALVAAAAAVRALIALACGLLITGGLALLIWAITPASGSGPLPLLRGAVAAYAGGHGMDIAIDASTLTIAPLALGVLGAGMLWATASGTWRGRAAITSAADEIFAIVVAAAVYGIGVGLVGTVLAPPGALTGHQWWMPACWALVVLTTVTVVRGDGLRAALSDRAPWWLPLGVRLGGVAIAGLVGAGAIVLAAGLLAGFGDATTIAQTTTSGLGDGAGMALAGLAFLPNAVIDGLAYATGTGFGIGAGHYTPLAVDQAALPGLSIFAAAPSGAGGPRLLAVLVPVVVALVVGRSAVRRCAHRADRLLVVGVGAVVAGIGTAVLGVLAGGGVTGGAWATSGPEPLLLGVSVVLEIGVVGGLVAGSWRAEPRETVRAADRESAVGTAAPSDDQDVADDGHATISLVHPSRSTTGSVAGAADTVGPGAAGPRPVVPPQRTPHADTPVSSGPTPDADSTD</sequence>
<dbReference type="RefSeq" id="WP_154768277.1">
    <property type="nucleotide sequence ID" value="NZ_WLYK01000002.1"/>
</dbReference>
<keyword evidence="2" id="KW-0472">Membrane</keyword>
<dbReference type="Proteomes" id="UP000460221">
    <property type="component" value="Unassembled WGS sequence"/>
</dbReference>
<feature type="compositionally biased region" description="Low complexity" evidence="1">
    <location>
        <begin position="15"/>
        <end position="24"/>
    </location>
</feature>
<accession>A0A7K1FJG9</accession>
<evidence type="ECO:0000313" key="4">
    <source>
        <dbReference type="Proteomes" id="UP000460221"/>
    </source>
</evidence>
<dbReference type="EMBL" id="WLYK01000002">
    <property type="protein sequence ID" value="MTD14282.1"/>
    <property type="molecule type" value="Genomic_DNA"/>
</dbReference>
<evidence type="ECO:0000256" key="2">
    <source>
        <dbReference type="SAM" id="Phobius"/>
    </source>
</evidence>
<feature type="transmembrane region" description="Helical" evidence="2">
    <location>
        <begin position="308"/>
        <end position="326"/>
    </location>
</feature>
<organism evidence="3 4">
    <name type="scientific">Nakamurella alba</name>
    <dbReference type="NCBI Taxonomy" id="2665158"/>
    <lineage>
        <taxon>Bacteria</taxon>
        <taxon>Bacillati</taxon>
        <taxon>Actinomycetota</taxon>
        <taxon>Actinomycetes</taxon>
        <taxon>Nakamurellales</taxon>
        <taxon>Nakamurellaceae</taxon>
        <taxon>Nakamurella</taxon>
    </lineage>
</organism>
<proteinExistence type="predicted"/>
<feature type="transmembrane region" description="Helical" evidence="2">
    <location>
        <begin position="205"/>
        <end position="229"/>
    </location>
</feature>
<feature type="region of interest" description="Disordered" evidence="1">
    <location>
        <begin position="1"/>
        <end position="24"/>
    </location>
</feature>
<feature type="transmembrane region" description="Helical" evidence="2">
    <location>
        <begin position="133"/>
        <end position="153"/>
    </location>
</feature>
<evidence type="ECO:0000313" key="3">
    <source>
        <dbReference type="EMBL" id="MTD14282.1"/>
    </source>
</evidence>
<comment type="caution">
    <text evidence="3">The sequence shown here is derived from an EMBL/GenBank/DDBJ whole genome shotgun (WGS) entry which is preliminary data.</text>
</comment>
<keyword evidence="4" id="KW-1185">Reference proteome</keyword>
<feature type="transmembrane region" description="Helical" evidence="2">
    <location>
        <begin position="165"/>
        <end position="184"/>
    </location>
</feature>
<evidence type="ECO:0000256" key="1">
    <source>
        <dbReference type="SAM" id="MobiDB-lite"/>
    </source>
</evidence>
<reference evidence="3 4" key="1">
    <citation type="submission" date="2019-11" db="EMBL/GenBank/DDBJ databases">
        <authorList>
            <person name="Jiang L.-Q."/>
        </authorList>
    </citation>
    <scope>NUCLEOTIDE SEQUENCE [LARGE SCALE GENOMIC DNA]</scope>
    <source>
        <strain evidence="3 4">YIM 132087</strain>
    </source>
</reference>
<dbReference type="InterPro" id="IPR045931">
    <property type="entry name" value="DUF6350"/>
</dbReference>
<keyword evidence="2" id="KW-0812">Transmembrane</keyword>
<feature type="transmembrane region" description="Helical" evidence="2">
    <location>
        <begin position="374"/>
        <end position="395"/>
    </location>
</feature>
<dbReference type="AlphaFoldDB" id="A0A7K1FJG9"/>
<protein>
    <submittedName>
        <fullName evidence="3">Uncharacterized protein</fullName>
    </submittedName>
</protein>
<feature type="region of interest" description="Disordered" evidence="1">
    <location>
        <begin position="402"/>
        <end position="486"/>
    </location>
</feature>
<name>A0A7K1FJG9_9ACTN</name>
<dbReference type="Pfam" id="PF19877">
    <property type="entry name" value="DUF6350"/>
    <property type="match status" value="1"/>
</dbReference>
<feature type="transmembrane region" description="Helical" evidence="2">
    <location>
        <begin position="338"/>
        <end position="362"/>
    </location>
</feature>
<feature type="transmembrane region" description="Helical" evidence="2">
    <location>
        <begin position="31"/>
        <end position="64"/>
    </location>
</feature>
<gene>
    <name evidence="3" type="ORF">GIS00_10015</name>
</gene>
<keyword evidence="2" id="KW-1133">Transmembrane helix</keyword>
<feature type="transmembrane region" description="Helical" evidence="2">
    <location>
        <begin position="94"/>
        <end position="113"/>
    </location>
</feature>